<comment type="caution">
    <text evidence="3">The sequence shown here is derived from an EMBL/GenBank/DDBJ whole genome shotgun (WGS) entry which is preliminary data.</text>
</comment>
<dbReference type="OrthoDB" id="3727142at2"/>
<evidence type="ECO:0000259" key="2">
    <source>
        <dbReference type="Pfam" id="PF01841"/>
    </source>
</evidence>
<keyword evidence="1" id="KW-0732">Signal</keyword>
<dbReference type="Pfam" id="PF01841">
    <property type="entry name" value="Transglut_core"/>
    <property type="match status" value="1"/>
</dbReference>
<reference evidence="3 4" key="1">
    <citation type="submission" date="2018-11" db="EMBL/GenBank/DDBJ databases">
        <title>Genomes From Bacteria Associated with the Canine Oral Cavity: a Test Case for Automated Genome-Based Taxonomic Assignment.</title>
        <authorList>
            <person name="Coil D.A."/>
            <person name="Jospin G."/>
            <person name="Darling A.E."/>
            <person name="Wallis C."/>
            <person name="Davis I.J."/>
            <person name="Harris S."/>
            <person name="Eisen J.A."/>
            <person name="Holcombe L.J."/>
            <person name="O'Flynn C."/>
        </authorList>
    </citation>
    <scope>NUCLEOTIDE SEQUENCE [LARGE SCALE GENOMIC DNA]</scope>
    <source>
        <strain evidence="3 4">OH2822_COT-296</strain>
    </source>
</reference>
<proteinExistence type="predicted"/>
<organism evidence="3 4">
    <name type="scientific">Arachnia propionica</name>
    <dbReference type="NCBI Taxonomy" id="1750"/>
    <lineage>
        <taxon>Bacteria</taxon>
        <taxon>Bacillati</taxon>
        <taxon>Actinomycetota</taxon>
        <taxon>Actinomycetes</taxon>
        <taxon>Propionibacteriales</taxon>
        <taxon>Propionibacteriaceae</taxon>
        <taxon>Arachnia</taxon>
    </lineage>
</organism>
<evidence type="ECO:0000313" key="4">
    <source>
        <dbReference type="Proteomes" id="UP000280935"/>
    </source>
</evidence>
<gene>
    <name evidence="3" type="ORF">EII35_13940</name>
</gene>
<accession>A0A3P1WQX0</accession>
<feature type="signal peptide" evidence="1">
    <location>
        <begin position="1"/>
        <end position="28"/>
    </location>
</feature>
<protein>
    <recommendedName>
        <fullName evidence="2">Transglutaminase-like domain-containing protein</fullName>
    </recommendedName>
</protein>
<dbReference type="RefSeq" id="WP_125229074.1">
    <property type="nucleotide sequence ID" value="NZ_RQYT01000050.1"/>
</dbReference>
<dbReference type="Gene3D" id="3.10.620.30">
    <property type="match status" value="1"/>
</dbReference>
<evidence type="ECO:0000313" key="3">
    <source>
        <dbReference type="EMBL" id="RRD48177.1"/>
    </source>
</evidence>
<dbReference type="AlphaFoldDB" id="A0A3P1WQX0"/>
<dbReference type="InterPro" id="IPR002931">
    <property type="entry name" value="Transglutaminase-like"/>
</dbReference>
<name>A0A3P1WQX0_9ACTN</name>
<dbReference type="SUPFAM" id="SSF54001">
    <property type="entry name" value="Cysteine proteinases"/>
    <property type="match status" value="1"/>
</dbReference>
<dbReference type="InterPro" id="IPR038765">
    <property type="entry name" value="Papain-like_cys_pep_sf"/>
</dbReference>
<evidence type="ECO:0000256" key="1">
    <source>
        <dbReference type="SAM" id="SignalP"/>
    </source>
</evidence>
<feature type="domain" description="Transglutaminase-like" evidence="2">
    <location>
        <begin position="39"/>
        <end position="136"/>
    </location>
</feature>
<dbReference type="EMBL" id="RQYT01000050">
    <property type="protein sequence ID" value="RRD48177.1"/>
    <property type="molecule type" value="Genomic_DNA"/>
</dbReference>
<sequence>MRLRKAIAVALGAAVLTLPVVVAAPASAKPNRDRTVEELVEELRATGLTGRDLADAAIAKVAEEFTHESAWHLWETPKVALRQGRGWSHQYNTVLLLVLRRLGFRAKLVHAARVRGWGNPWWHVGHAWVKVTIDGRTYDACASRSGHRTGDIDFTPVTVELPMRKVSRWAVALCMAPFVVATVWRAWLTGRPVPEWLYRRRGAAGG</sequence>
<feature type="chain" id="PRO_5017928041" description="Transglutaminase-like domain-containing protein" evidence="1">
    <location>
        <begin position="29"/>
        <end position="206"/>
    </location>
</feature>
<dbReference type="Proteomes" id="UP000280935">
    <property type="component" value="Unassembled WGS sequence"/>
</dbReference>